<evidence type="ECO:0000256" key="2">
    <source>
        <dbReference type="SAM" id="Phobius"/>
    </source>
</evidence>
<dbReference type="AlphaFoldDB" id="A0A7W9SP19"/>
<dbReference type="GO" id="GO:0015628">
    <property type="term" value="P:protein secretion by the type II secretion system"/>
    <property type="evidence" value="ECO:0007669"/>
    <property type="project" value="InterPro"/>
</dbReference>
<name>A0A7W9SP19_ARMRO</name>
<evidence type="ECO:0000313" key="5">
    <source>
        <dbReference type="Proteomes" id="UP000520814"/>
    </source>
</evidence>
<dbReference type="InterPro" id="IPR000983">
    <property type="entry name" value="Bac_GSPG_pilin"/>
</dbReference>
<evidence type="ECO:0000259" key="3">
    <source>
        <dbReference type="Pfam" id="PF07596"/>
    </source>
</evidence>
<dbReference type="RefSeq" id="WP_184194672.1">
    <property type="nucleotide sequence ID" value="NZ_JACHGW010000002.1"/>
</dbReference>
<accession>A0A7W9SP19</accession>
<keyword evidence="2" id="KW-0472">Membrane</keyword>
<evidence type="ECO:0000313" key="4">
    <source>
        <dbReference type="EMBL" id="MBB6050187.1"/>
    </source>
</evidence>
<organism evidence="4 5">
    <name type="scientific">Armatimonas rosea</name>
    <dbReference type="NCBI Taxonomy" id="685828"/>
    <lineage>
        <taxon>Bacteria</taxon>
        <taxon>Bacillati</taxon>
        <taxon>Armatimonadota</taxon>
        <taxon>Armatimonadia</taxon>
        <taxon>Armatimonadales</taxon>
        <taxon>Armatimonadaceae</taxon>
        <taxon>Armatimonas</taxon>
    </lineage>
</organism>
<keyword evidence="2" id="KW-0812">Transmembrane</keyword>
<dbReference type="Proteomes" id="UP000520814">
    <property type="component" value="Unassembled WGS sequence"/>
</dbReference>
<protein>
    <submittedName>
        <fullName evidence="4">Prepilin-type N-terminal cleavage/methylation domain-containing protein/prepilin-type processing-associated H-X9-DG protein</fullName>
    </submittedName>
</protein>
<feature type="domain" description="DUF1559" evidence="3">
    <location>
        <begin position="36"/>
        <end position="69"/>
    </location>
</feature>
<dbReference type="GO" id="GO:0015627">
    <property type="term" value="C:type II protein secretion system complex"/>
    <property type="evidence" value="ECO:0007669"/>
    <property type="project" value="InterPro"/>
</dbReference>
<dbReference type="EMBL" id="JACHGW010000002">
    <property type="protein sequence ID" value="MBB6050187.1"/>
    <property type="molecule type" value="Genomic_DNA"/>
</dbReference>
<dbReference type="NCBIfam" id="TIGR02532">
    <property type="entry name" value="IV_pilin_GFxxxE"/>
    <property type="match status" value="1"/>
</dbReference>
<dbReference type="Pfam" id="PF07596">
    <property type="entry name" value="SBP_bac_10"/>
    <property type="match status" value="1"/>
</dbReference>
<dbReference type="InterPro" id="IPR011453">
    <property type="entry name" value="DUF1559"/>
</dbReference>
<evidence type="ECO:0000256" key="1">
    <source>
        <dbReference type="ARBA" id="ARBA00022481"/>
    </source>
</evidence>
<sequence length="270" mass="28906">MTRLSSQKRAFTLIELLVVIAIIAILAAILFPVFAQARERARAISCISNLKQIGLGLMMYSQDYDETLPVAFPANPPINGGGQAVTPLESMLEPYTKNTDMWKCPSSRAKAGAGYGLGNYWDGRFNNDPKTRTYSSVGRINTREAGNNTDQNTGMSNWGGTPTALAAMTAPAETIEVVDVNGGDVNYGSPWGSLFTGCDTWKLGGRKAGQDATTSGGCDSQYANAGTSGHFESGNYVFADGHVKALKWGAARANDFYLFKNNKSTAVFVP</sequence>
<keyword evidence="2" id="KW-1133">Transmembrane helix</keyword>
<comment type="caution">
    <text evidence="4">The sequence shown here is derived from an EMBL/GenBank/DDBJ whole genome shotgun (WGS) entry which is preliminary data.</text>
</comment>
<proteinExistence type="predicted"/>
<dbReference type="PANTHER" id="PTHR30093:SF2">
    <property type="entry name" value="TYPE II SECRETION SYSTEM PROTEIN H"/>
    <property type="match status" value="1"/>
</dbReference>
<keyword evidence="1" id="KW-0488">Methylation</keyword>
<gene>
    <name evidence="4" type="ORF">HNQ39_001978</name>
</gene>
<dbReference type="Pfam" id="PF07963">
    <property type="entry name" value="N_methyl"/>
    <property type="match status" value="1"/>
</dbReference>
<dbReference type="SUPFAM" id="SSF54523">
    <property type="entry name" value="Pili subunits"/>
    <property type="match status" value="1"/>
</dbReference>
<keyword evidence="5" id="KW-1185">Reference proteome</keyword>
<dbReference type="PANTHER" id="PTHR30093">
    <property type="entry name" value="GENERAL SECRETION PATHWAY PROTEIN G"/>
    <property type="match status" value="1"/>
</dbReference>
<feature type="transmembrane region" description="Helical" evidence="2">
    <location>
        <begin position="12"/>
        <end position="35"/>
    </location>
</feature>
<reference evidence="4 5" key="1">
    <citation type="submission" date="2020-08" db="EMBL/GenBank/DDBJ databases">
        <title>Genomic Encyclopedia of Type Strains, Phase IV (KMG-IV): sequencing the most valuable type-strain genomes for metagenomic binning, comparative biology and taxonomic classification.</title>
        <authorList>
            <person name="Goeker M."/>
        </authorList>
    </citation>
    <scope>NUCLEOTIDE SEQUENCE [LARGE SCALE GENOMIC DNA]</scope>
    <source>
        <strain evidence="4 5">DSM 23562</strain>
    </source>
</reference>
<dbReference type="InterPro" id="IPR045584">
    <property type="entry name" value="Pilin-like"/>
</dbReference>
<dbReference type="InterPro" id="IPR012902">
    <property type="entry name" value="N_methyl_site"/>
</dbReference>
<dbReference type="Gene3D" id="3.30.700.10">
    <property type="entry name" value="Glycoprotein, Type 4 Pilin"/>
    <property type="match status" value="1"/>
</dbReference>
<dbReference type="PRINTS" id="PR00813">
    <property type="entry name" value="BCTERIALGSPG"/>
</dbReference>